<sequence>RAAGRLRGAHAGLPGRRRSARLAAAEPLSGRCSATEAGAPGSGGEAALGRPRPARDAGRALGHRAELSPAAADFRRPARAPSADLEQFRGDRPDCGSVRLGPLPDGRGLQHRLPGLGRMAAEGAREDAAAIAARCCSRDSRLSLRGLSEAHGSPEPNQGEPGAADACCGGAAPRAPGRAVVDEDEALRQGERASGRDRAGELGGVRLRNAGRSPLRAAPRAQFLPSRSPVPSARGGDARAGSDAGTVARAAPAAAAEGCAARGARAVRQLWAADRGGQAARPPRAVARPSPRSGRGPPLERVQLDAQRPAGRP</sequence>
<feature type="compositionally biased region" description="Low complexity" evidence="1">
    <location>
        <begin position="232"/>
        <end position="256"/>
    </location>
</feature>
<accession>A0ABN9SAE9</accession>
<evidence type="ECO:0000256" key="1">
    <source>
        <dbReference type="SAM" id="MobiDB-lite"/>
    </source>
</evidence>
<organism evidence="2 3">
    <name type="scientific">Prorocentrum cordatum</name>
    <dbReference type="NCBI Taxonomy" id="2364126"/>
    <lineage>
        <taxon>Eukaryota</taxon>
        <taxon>Sar</taxon>
        <taxon>Alveolata</taxon>
        <taxon>Dinophyceae</taxon>
        <taxon>Prorocentrales</taxon>
        <taxon>Prorocentraceae</taxon>
        <taxon>Prorocentrum</taxon>
    </lineage>
</organism>
<evidence type="ECO:0000313" key="3">
    <source>
        <dbReference type="Proteomes" id="UP001189429"/>
    </source>
</evidence>
<feature type="region of interest" description="Disordered" evidence="1">
    <location>
        <begin position="147"/>
        <end position="256"/>
    </location>
</feature>
<keyword evidence="3" id="KW-1185">Reference proteome</keyword>
<comment type="caution">
    <text evidence="2">The sequence shown here is derived from an EMBL/GenBank/DDBJ whole genome shotgun (WGS) entry which is preliminary data.</text>
</comment>
<protein>
    <submittedName>
        <fullName evidence="2">Uncharacterized protein</fullName>
    </submittedName>
</protein>
<name>A0ABN9SAE9_9DINO</name>
<gene>
    <name evidence="2" type="ORF">PCOR1329_LOCUS28007</name>
</gene>
<feature type="compositionally biased region" description="Low complexity" evidence="1">
    <location>
        <begin position="1"/>
        <end position="14"/>
    </location>
</feature>
<dbReference type="Proteomes" id="UP001189429">
    <property type="component" value="Unassembled WGS sequence"/>
</dbReference>
<dbReference type="EMBL" id="CAUYUJ010010247">
    <property type="protein sequence ID" value="CAK0828911.1"/>
    <property type="molecule type" value="Genomic_DNA"/>
</dbReference>
<evidence type="ECO:0000313" key="2">
    <source>
        <dbReference type="EMBL" id="CAK0828911.1"/>
    </source>
</evidence>
<feature type="non-terminal residue" evidence="2">
    <location>
        <position position="313"/>
    </location>
</feature>
<proteinExistence type="predicted"/>
<feature type="compositionally biased region" description="Low complexity" evidence="1">
    <location>
        <begin position="162"/>
        <end position="179"/>
    </location>
</feature>
<reference evidence="2" key="1">
    <citation type="submission" date="2023-10" db="EMBL/GenBank/DDBJ databases">
        <authorList>
            <person name="Chen Y."/>
            <person name="Shah S."/>
            <person name="Dougan E. K."/>
            <person name="Thang M."/>
            <person name="Chan C."/>
        </authorList>
    </citation>
    <scope>NUCLEOTIDE SEQUENCE [LARGE SCALE GENOMIC DNA]</scope>
</reference>
<feature type="region of interest" description="Disordered" evidence="1">
    <location>
        <begin position="1"/>
        <end position="109"/>
    </location>
</feature>
<feature type="compositionally biased region" description="Low complexity" evidence="1">
    <location>
        <begin position="273"/>
        <end position="297"/>
    </location>
</feature>
<feature type="region of interest" description="Disordered" evidence="1">
    <location>
        <begin position="273"/>
        <end position="313"/>
    </location>
</feature>
<feature type="non-terminal residue" evidence="2">
    <location>
        <position position="1"/>
    </location>
</feature>
<feature type="compositionally biased region" description="Basic and acidic residues" evidence="1">
    <location>
        <begin position="186"/>
        <end position="200"/>
    </location>
</feature>
<feature type="compositionally biased region" description="Basic and acidic residues" evidence="1">
    <location>
        <begin position="53"/>
        <end position="66"/>
    </location>
</feature>